<name>A0A517QJZ3_9PLAN</name>
<dbReference type="OrthoDB" id="3322489at2"/>
<reference evidence="1 2" key="1">
    <citation type="submission" date="2019-02" db="EMBL/GenBank/DDBJ databases">
        <title>Deep-cultivation of Planctomycetes and their phenomic and genomic characterization uncovers novel biology.</title>
        <authorList>
            <person name="Wiegand S."/>
            <person name="Jogler M."/>
            <person name="Boedeker C."/>
            <person name="Pinto D."/>
            <person name="Vollmers J."/>
            <person name="Rivas-Marin E."/>
            <person name="Kohn T."/>
            <person name="Peeters S.H."/>
            <person name="Heuer A."/>
            <person name="Rast P."/>
            <person name="Oberbeckmann S."/>
            <person name="Bunk B."/>
            <person name="Jeske O."/>
            <person name="Meyerdierks A."/>
            <person name="Storesund J.E."/>
            <person name="Kallscheuer N."/>
            <person name="Luecker S."/>
            <person name="Lage O.M."/>
            <person name="Pohl T."/>
            <person name="Merkel B.J."/>
            <person name="Hornburger P."/>
            <person name="Mueller R.-W."/>
            <person name="Bruemmer F."/>
            <person name="Labrenz M."/>
            <person name="Spormann A.M."/>
            <person name="Op den Camp H."/>
            <person name="Overmann J."/>
            <person name="Amann R."/>
            <person name="Jetten M.S.M."/>
            <person name="Mascher T."/>
            <person name="Medema M.H."/>
            <person name="Devos D.P."/>
            <person name="Kaster A.-K."/>
            <person name="Ovreas L."/>
            <person name="Rohde M."/>
            <person name="Galperin M.Y."/>
            <person name="Jogler C."/>
        </authorList>
    </citation>
    <scope>NUCLEOTIDE SEQUENCE [LARGE SCALE GENOMIC DNA]</scope>
    <source>
        <strain evidence="1 2">Mal48</strain>
    </source>
</reference>
<evidence type="ECO:0008006" key="3">
    <source>
        <dbReference type="Google" id="ProtNLM"/>
    </source>
</evidence>
<dbReference type="EMBL" id="CP036267">
    <property type="protein sequence ID" value="QDT31948.1"/>
    <property type="molecule type" value="Genomic_DNA"/>
</dbReference>
<gene>
    <name evidence="1" type="ORF">Mal48_11870</name>
</gene>
<protein>
    <recommendedName>
        <fullName evidence="3">ATP-dependent endonuclease</fullName>
    </recommendedName>
</protein>
<keyword evidence="2" id="KW-1185">Reference proteome</keyword>
<dbReference type="RefSeq" id="WP_145196901.1">
    <property type="nucleotide sequence ID" value="NZ_CP036267.1"/>
</dbReference>
<evidence type="ECO:0000313" key="1">
    <source>
        <dbReference type="EMBL" id="QDT31948.1"/>
    </source>
</evidence>
<proteinExistence type="predicted"/>
<evidence type="ECO:0000313" key="2">
    <source>
        <dbReference type="Proteomes" id="UP000315724"/>
    </source>
</evidence>
<organism evidence="1 2">
    <name type="scientific">Thalassoglobus polymorphus</name>
    <dbReference type="NCBI Taxonomy" id="2527994"/>
    <lineage>
        <taxon>Bacteria</taxon>
        <taxon>Pseudomonadati</taxon>
        <taxon>Planctomycetota</taxon>
        <taxon>Planctomycetia</taxon>
        <taxon>Planctomycetales</taxon>
        <taxon>Planctomycetaceae</taxon>
        <taxon>Thalassoglobus</taxon>
    </lineage>
</organism>
<dbReference type="AlphaFoldDB" id="A0A517QJZ3"/>
<sequence>MNEPHNTSLPVLILLEGPHDVEFLRRISRVLAEVDPAVPSLATLEQSHEIAILPLGGNGPQPWMQRLTPLCRAAFSLFDREMSPESEQRRLAVDQLNLLSKHRSFMTGKRSLENYLHLQAIRDARDVSVNFGDDDDVAELAALEILRSKGIQREWTSLSLRTRKRLRNQAKQWLNRDAVDCMTPELLADSDPAGEVTSWLHAIAKLVSQ</sequence>
<dbReference type="Proteomes" id="UP000315724">
    <property type="component" value="Chromosome"/>
</dbReference>
<dbReference type="KEGG" id="tpol:Mal48_11870"/>
<accession>A0A517QJZ3</accession>